<keyword evidence="4" id="KW-0119">Carbohydrate metabolism</keyword>
<reference evidence="9" key="1">
    <citation type="submission" date="2016-10" db="EMBL/GenBank/DDBJ databases">
        <authorList>
            <person name="Varghese N."/>
            <person name="Submissions S."/>
        </authorList>
    </citation>
    <scope>NUCLEOTIDE SEQUENCE [LARGE SCALE GENOMIC DNA]</scope>
    <source>
        <strain evidence="9">DSM 22703</strain>
    </source>
</reference>
<dbReference type="AlphaFoldDB" id="A0A1G5Z4K4"/>
<proteinExistence type="inferred from homology"/>
<feature type="binding site" evidence="6">
    <location>
        <begin position="308"/>
        <end position="310"/>
    </location>
    <ligand>
        <name>substrate</name>
    </ligand>
</feature>
<dbReference type="GO" id="GO:0046872">
    <property type="term" value="F:metal ion binding"/>
    <property type="evidence" value="ECO:0007669"/>
    <property type="project" value="UniProtKB-KW"/>
</dbReference>
<accession>A0A1G5Z4K4</accession>
<dbReference type="PIRSF" id="PIRSF038994">
    <property type="entry name" value="NagA"/>
    <property type="match status" value="1"/>
</dbReference>
<organism evidence="8 9">
    <name type="scientific">Algoriphagus alkaliphilus</name>
    <dbReference type="NCBI Taxonomy" id="279824"/>
    <lineage>
        <taxon>Bacteria</taxon>
        <taxon>Pseudomonadati</taxon>
        <taxon>Bacteroidota</taxon>
        <taxon>Cytophagia</taxon>
        <taxon>Cytophagales</taxon>
        <taxon>Cyclobacteriaceae</taxon>
        <taxon>Algoriphagus</taxon>
    </lineage>
</organism>
<evidence type="ECO:0000256" key="7">
    <source>
        <dbReference type="PIRSR" id="PIRSR038994-3"/>
    </source>
</evidence>
<dbReference type="PANTHER" id="PTHR11113:SF14">
    <property type="entry name" value="N-ACETYLGLUCOSAMINE-6-PHOSPHATE DEACETYLASE"/>
    <property type="match status" value="1"/>
</dbReference>
<dbReference type="GO" id="GO:0006046">
    <property type="term" value="P:N-acetylglucosamine catabolic process"/>
    <property type="evidence" value="ECO:0007669"/>
    <property type="project" value="TreeGrafter"/>
</dbReference>
<gene>
    <name evidence="8" type="ORF">SAMN03080617_03223</name>
</gene>
<dbReference type="PANTHER" id="PTHR11113">
    <property type="entry name" value="N-ACETYLGLUCOSAMINE-6-PHOSPHATE DEACETYLASE"/>
    <property type="match status" value="1"/>
</dbReference>
<protein>
    <submittedName>
        <fullName evidence="8">N-acetylglucosamine-6-phosphate deacetylase</fullName>
    </submittedName>
</protein>
<keyword evidence="9" id="KW-1185">Reference proteome</keyword>
<dbReference type="SUPFAM" id="SSF51556">
    <property type="entry name" value="Metallo-dependent hydrolases"/>
    <property type="match status" value="1"/>
</dbReference>
<evidence type="ECO:0000256" key="3">
    <source>
        <dbReference type="ARBA" id="ARBA00022801"/>
    </source>
</evidence>
<dbReference type="InterPro" id="IPR032466">
    <property type="entry name" value="Metal_Hydrolase"/>
</dbReference>
<feature type="binding site" evidence="6">
    <location>
        <position position="225"/>
    </location>
    <ligand>
        <name>substrate</name>
    </ligand>
</feature>
<feature type="binding site" evidence="7">
    <location>
        <position position="193"/>
    </location>
    <ligand>
        <name>Zn(2+)</name>
        <dbReference type="ChEBI" id="CHEBI:29105"/>
    </ligand>
</feature>
<dbReference type="GO" id="GO:0008448">
    <property type="term" value="F:N-acetylglucosamine-6-phosphate deacetylase activity"/>
    <property type="evidence" value="ECO:0007669"/>
    <property type="project" value="InterPro"/>
</dbReference>
<name>A0A1G5Z4K4_9BACT</name>
<sequence>MGLLLMKIQGNSYRDSSGIEISFSEGIIDSISETQSSIDKDLFLGPGFTDIQVNGYGGIDYNEIQSDPMNLAGISRLLYQEGVTTHFPTIITNDPGQISKLIHQIVSLRKGDELSRMSIEGLHIEGPFISPVDGPRGAHPKEFVRAPDWSLVQKWQNESKGLIKMITLSPEWENANSFIERCVDYGILVSIGHTNATHQQILDAVSAGARLSTHLGNGMHPILARHPNYLWSQLSQDLLGASIIADGFHLPAEVIQVFQKVKNEKLLLVSDSVSLAGMPAGDYNLHIGGEVTLTSEGKLHLTSNSSILAGSASNIRNGVSFLVKNKLALLPEAWEMASVRPEKILNPGHKIFEEGAIADLILCRMSENGELQVIKTIKHGREVYSA</sequence>
<evidence type="ECO:0000256" key="2">
    <source>
        <dbReference type="ARBA" id="ARBA00022723"/>
    </source>
</evidence>
<evidence type="ECO:0000313" key="9">
    <source>
        <dbReference type="Proteomes" id="UP000198756"/>
    </source>
</evidence>
<keyword evidence="2 7" id="KW-0479">Metal-binding</keyword>
<dbReference type="Proteomes" id="UP000198756">
    <property type="component" value="Unassembled WGS sequence"/>
</dbReference>
<comment type="similarity">
    <text evidence="1 4">Belongs to the metallo-dependent hydrolases superfamily. NagA family.</text>
</comment>
<feature type="binding site" evidence="6">
    <location>
        <position position="249"/>
    </location>
    <ligand>
        <name>substrate</name>
    </ligand>
</feature>
<evidence type="ECO:0000256" key="4">
    <source>
        <dbReference type="PIRNR" id="PIRNR038994"/>
    </source>
</evidence>
<dbReference type="InterPro" id="IPR003764">
    <property type="entry name" value="GlcNAc_6-P_deAcase"/>
</dbReference>
<dbReference type="STRING" id="279824.SAMN03080617_03223"/>
<dbReference type="EMBL" id="FMXE01000026">
    <property type="protein sequence ID" value="SDA89818.1"/>
    <property type="molecule type" value="Genomic_DNA"/>
</dbReference>
<feature type="binding site" evidence="6">
    <location>
        <position position="138"/>
    </location>
    <ligand>
        <name>substrate</name>
    </ligand>
</feature>
<evidence type="ECO:0000256" key="5">
    <source>
        <dbReference type="PIRSR" id="PIRSR038994-1"/>
    </source>
</evidence>
<feature type="binding site" evidence="6">
    <location>
        <begin position="217"/>
        <end position="218"/>
    </location>
    <ligand>
        <name>substrate</name>
    </ligand>
</feature>
<evidence type="ECO:0000256" key="1">
    <source>
        <dbReference type="ARBA" id="ARBA00010716"/>
    </source>
</evidence>
<comment type="cofactor">
    <cofactor evidence="7">
        <name>a divalent metal cation</name>
        <dbReference type="ChEBI" id="CHEBI:60240"/>
    </cofactor>
    <text evidence="7">Binds 1 divalent metal cation per subunit.</text>
</comment>
<feature type="binding site" evidence="7">
    <location>
        <position position="214"/>
    </location>
    <ligand>
        <name>Zn(2+)</name>
        <dbReference type="ChEBI" id="CHEBI:29105"/>
    </ligand>
</feature>
<evidence type="ECO:0000313" key="8">
    <source>
        <dbReference type="EMBL" id="SDA89818.1"/>
    </source>
</evidence>
<evidence type="ECO:0000256" key="6">
    <source>
        <dbReference type="PIRSR" id="PIRSR038994-2"/>
    </source>
</evidence>
<feature type="binding site" evidence="7">
    <location>
        <position position="125"/>
    </location>
    <ligand>
        <name>Zn(2+)</name>
        <dbReference type="ChEBI" id="CHEBI:29105"/>
    </ligand>
</feature>
<keyword evidence="3 4" id="KW-0378">Hydrolase</keyword>
<feature type="active site" description="Proton donor/acceptor" evidence="5">
    <location>
        <position position="271"/>
    </location>
</feature>
<dbReference type="RefSeq" id="WP_092731989.1">
    <property type="nucleotide sequence ID" value="NZ_FMXE01000026.1"/>
</dbReference>
<dbReference type="Gene3D" id="3.20.20.140">
    <property type="entry name" value="Metal-dependent hydrolases"/>
    <property type="match status" value="1"/>
</dbReference>
<dbReference type="OrthoDB" id="9776488at2"/>